<accession>A0A2W1H1W1</accession>
<dbReference type="AlphaFoldDB" id="A0A2W1H1W1"/>
<name>A0A2W1H1W1_9PLEO</name>
<dbReference type="Proteomes" id="UP000245464">
    <property type="component" value="Chromosome 1"/>
</dbReference>
<dbReference type="OrthoDB" id="5279008at2759"/>
<dbReference type="Gene3D" id="3.80.10.10">
    <property type="entry name" value="Ribonuclease Inhibitor"/>
    <property type="match status" value="1"/>
</dbReference>
<dbReference type="SUPFAM" id="SSF52047">
    <property type="entry name" value="RNI-like"/>
    <property type="match status" value="1"/>
</dbReference>
<protein>
    <recommendedName>
        <fullName evidence="1">F-box domain-containing protein</fullName>
    </recommendedName>
</protein>
<reference evidence="2" key="1">
    <citation type="journal article" date="2018" name="BMC Genomics">
        <title>Comparative genomics of the wheat fungal pathogen Pyrenophora tritici-repentis reveals chromosomal variations and genome plasticity.</title>
        <authorList>
            <person name="Moolhuijzen P."/>
            <person name="See P.T."/>
            <person name="Hane J.K."/>
            <person name="Shi G."/>
            <person name="Liu Z."/>
            <person name="Oliver R.P."/>
            <person name="Moffat C.S."/>
        </authorList>
    </citation>
    <scope>NUCLEOTIDE SEQUENCE [LARGE SCALE GENOMIC DNA]</scope>
    <source>
        <strain evidence="2">M4</strain>
    </source>
</reference>
<dbReference type="OMA" id="IWECNET"/>
<organism evidence="3 4">
    <name type="scientific">Pyrenophora tritici-repentis</name>
    <dbReference type="NCBI Taxonomy" id="45151"/>
    <lineage>
        <taxon>Eukaryota</taxon>
        <taxon>Fungi</taxon>
        <taxon>Dikarya</taxon>
        <taxon>Ascomycota</taxon>
        <taxon>Pezizomycotina</taxon>
        <taxon>Dothideomycetes</taxon>
        <taxon>Pleosporomycetidae</taxon>
        <taxon>Pleosporales</taxon>
        <taxon>Pleosporineae</taxon>
        <taxon>Pleosporaceae</taxon>
        <taxon>Pyrenophora</taxon>
    </lineage>
</organism>
<gene>
    <name evidence="3" type="ORF">Ptr86124_000340</name>
    <name evidence="2" type="ORF">PtrM4_003550</name>
</gene>
<dbReference type="EMBL" id="NQIK02000001">
    <property type="protein sequence ID" value="KAF7576115.1"/>
    <property type="molecule type" value="Genomic_DNA"/>
</dbReference>
<proteinExistence type="predicted"/>
<evidence type="ECO:0000259" key="1">
    <source>
        <dbReference type="PROSITE" id="PS50181"/>
    </source>
</evidence>
<evidence type="ECO:0000313" key="4">
    <source>
        <dbReference type="Proteomes" id="UP000249757"/>
    </source>
</evidence>
<evidence type="ECO:0000313" key="2">
    <source>
        <dbReference type="EMBL" id="KAF7576115.1"/>
    </source>
</evidence>
<dbReference type="InterPro" id="IPR032675">
    <property type="entry name" value="LRR_dom_sf"/>
</dbReference>
<feature type="domain" description="F-box" evidence="1">
    <location>
        <begin position="2"/>
        <end position="51"/>
    </location>
</feature>
<reference evidence="3" key="3">
    <citation type="journal article" date="2022" name="bioRxiv">
        <title>A global pangenome for the wheat fungal pathogen Pyrenophora tritici-repentis and prediction of effector protein structural homology.</title>
        <authorList>
            <person name="Moolhuijzen P."/>
            <person name="See P.T."/>
            <person name="Shi G."/>
            <person name="Powell H.R."/>
            <person name="Cockram J."/>
            <person name="Jorgensen L.N."/>
            <person name="Benslimane H."/>
            <person name="Strelkov S.E."/>
            <person name="Turner J."/>
            <person name="Liu Z."/>
            <person name="Moffat C.S."/>
        </authorList>
    </citation>
    <scope>NUCLEOTIDE SEQUENCE</scope>
    <source>
        <strain evidence="3">86-124</strain>
    </source>
</reference>
<sequence>MSSPIERLPVEIFELIATNLRLPSYRALRLSSRRLQLLVHAAFAKDAFSELHTTLGSWSIDHLIKIASHQHLRNAVKAIHVRLLTHLDYETLTSITRLGIFPPPKRFRRVSGVRDEHITNESVTYDYITGSEYPQRLYHGLVQALRGFPNLKVIRIRAKSYEPFQWRNNMPEGDQLFRARCFQTLLDAIIGSEVNLEEFAMTKAGSNATPHKGVHLSCSGFKIPPQKLQALHHRFSHLQSLTLSVDTSYNTDKRLPGWEHAITDFITTAPKLRNLTLSLDRILCLSHYGVAIVRSLASSCRSRELEQFRLHNVALHGDDLNKLIRAHAASLKKVVFSDIQLLCGDWSSVWDVLKECERLKFLRLFALNGEKAPVRFTRRYTERPNITLDEKKSDRSMSDMLDDLIVSCDAQTEPTTHNINVHHEDGP</sequence>
<comment type="caution">
    <text evidence="3">The sequence shown here is derived from an EMBL/GenBank/DDBJ whole genome shotgun (WGS) entry which is preliminary data.</text>
</comment>
<keyword evidence="4" id="KW-1185">Reference proteome</keyword>
<dbReference type="EMBL" id="NRDI02000001">
    <property type="protein sequence ID" value="KAI1519972.1"/>
    <property type="molecule type" value="Genomic_DNA"/>
</dbReference>
<dbReference type="InterPro" id="IPR001810">
    <property type="entry name" value="F-box_dom"/>
</dbReference>
<dbReference type="Proteomes" id="UP000249757">
    <property type="component" value="Unassembled WGS sequence"/>
</dbReference>
<evidence type="ECO:0000313" key="3">
    <source>
        <dbReference type="EMBL" id="KAI1519972.1"/>
    </source>
</evidence>
<reference evidence="4" key="4">
    <citation type="journal article" date="2022" name="Microb. Genom.">
        <title>A global pangenome for the wheat fungal pathogen Pyrenophora tritici-repentis and prediction of effector protein structural homology.</title>
        <authorList>
            <person name="Moolhuijzen P.M."/>
            <person name="See P.T."/>
            <person name="Shi G."/>
            <person name="Powell H.R."/>
            <person name="Cockram J."/>
            <person name="Jorgensen L.N."/>
            <person name="Benslimane H."/>
            <person name="Strelkov S.E."/>
            <person name="Turner J."/>
            <person name="Liu Z."/>
            <person name="Moffat C.S."/>
        </authorList>
    </citation>
    <scope>NUCLEOTIDE SEQUENCE [LARGE SCALE GENOMIC DNA]</scope>
</reference>
<dbReference type="PROSITE" id="PS50181">
    <property type="entry name" value="FBOX"/>
    <property type="match status" value="1"/>
</dbReference>
<reference evidence="3" key="2">
    <citation type="submission" date="2021-05" db="EMBL/GenBank/DDBJ databases">
        <authorList>
            <person name="Moolhuijzen P.M."/>
            <person name="Moffat C.S."/>
        </authorList>
    </citation>
    <scope>NUCLEOTIDE SEQUENCE</scope>
    <source>
        <strain evidence="3">86-124</strain>
    </source>
</reference>